<comment type="caution">
    <text evidence="2">The sequence shown here is derived from an EMBL/GenBank/DDBJ whole genome shotgun (WGS) entry which is preliminary data.</text>
</comment>
<reference evidence="2" key="1">
    <citation type="submission" date="2020-11" db="EMBL/GenBank/DDBJ databases">
        <authorList>
            <consortium name="DOE Joint Genome Institute"/>
            <person name="Ahrendt S."/>
            <person name="Riley R."/>
            <person name="Andreopoulos W."/>
            <person name="Labutti K."/>
            <person name="Pangilinan J."/>
            <person name="Ruiz-Duenas F.J."/>
            <person name="Barrasa J.M."/>
            <person name="Sanchez-Garcia M."/>
            <person name="Camarero S."/>
            <person name="Miyauchi S."/>
            <person name="Serrano A."/>
            <person name="Linde D."/>
            <person name="Babiker R."/>
            <person name="Drula E."/>
            <person name="Ayuso-Fernandez I."/>
            <person name="Pacheco R."/>
            <person name="Padilla G."/>
            <person name="Ferreira P."/>
            <person name="Barriuso J."/>
            <person name="Kellner H."/>
            <person name="Castanera R."/>
            <person name="Alfaro M."/>
            <person name="Ramirez L."/>
            <person name="Pisabarro A.G."/>
            <person name="Kuo A."/>
            <person name="Tritt A."/>
            <person name="Lipzen A."/>
            <person name="He G."/>
            <person name="Yan M."/>
            <person name="Ng V."/>
            <person name="Cullen D."/>
            <person name="Martin F."/>
            <person name="Rosso M.-N."/>
            <person name="Henrissat B."/>
            <person name="Hibbett D."/>
            <person name="Martinez A.T."/>
            <person name="Grigoriev I.V."/>
        </authorList>
    </citation>
    <scope>NUCLEOTIDE SEQUENCE</scope>
    <source>
        <strain evidence="2">CIRM-BRFM 674</strain>
    </source>
</reference>
<dbReference type="AlphaFoldDB" id="A0A9P5ZG00"/>
<organism evidence="2 3">
    <name type="scientific">Pholiota conissans</name>
    <dbReference type="NCBI Taxonomy" id="109636"/>
    <lineage>
        <taxon>Eukaryota</taxon>
        <taxon>Fungi</taxon>
        <taxon>Dikarya</taxon>
        <taxon>Basidiomycota</taxon>
        <taxon>Agaricomycotina</taxon>
        <taxon>Agaricomycetes</taxon>
        <taxon>Agaricomycetidae</taxon>
        <taxon>Agaricales</taxon>
        <taxon>Agaricineae</taxon>
        <taxon>Strophariaceae</taxon>
        <taxon>Pholiota</taxon>
    </lineage>
</organism>
<dbReference type="EMBL" id="MU155132">
    <property type="protein sequence ID" value="KAF9485955.1"/>
    <property type="molecule type" value="Genomic_DNA"/>
</dbReference>
<protein>
    <submittedName>
        <fullName evidence="2">Uncharacterized protein</fullName>
    </submittedName>
</protein>
<name>A0A9P5ZG00_9AGAR</name>
<feature type="region of interest" description="Disordered" evidence="1">
    <location>
        <begin position="129"/>
        <end position="157"/>
    </location>
</feature>
<dbReference type="Proteomes" id="UP000807469">
    <property type="component" value="Unassembled WGS sequence"/>
</dbReference>
<keyword evidence="3" id="KW-1185">Reference proteome</keyword>
<gene>
    <name evidence="2" type="ORF">BDN70DRAFT_365991</name>
</gene>
<evidence type="ECO:0000313" key="2">
    <source>
        <dbReference type="EMBL" id="KAF9485955.1"/>
    </source>
</evidence>
<accession>A0A9P5ZG00</accession>
<dbReference type="OrthoDB" id="2933390at2759"/>
<sequence length="169" mass="18431">MPAHTHRHHAEPDSHRWSLESNKLVLGNPYTPAKNMTPNNVITLNFENSAVLIKRPESYQEALEIAKKEYPQLAHLSAARIGFTLQDVVHGTDRFVRISESAWASVLDKLPGGMVVNVMVLPDPDAKTAPPGYLEVPSQGQGSSKGSDVPSLKHSRSASSLFAWIGTGK</sequence>
<evidence type="ECO:0000313" key="3">
    <source>
        <dbReference type="Proteomes" id="UP000807469"/>
    </source>
</evidence>
<proteinExistence type="predicted"/>
<evidence type="ECO:0000256" key="1">
    <source>
        <dbReference type="SAM" id="MobiDB-lite"/>
    </source>
</evidence>